<proteinExistence type="predicted"/>
<evidence type="ECO:0000313" key="2">
    <source>
        <dbReference type="EMBL" id="WBO21390.1"/>
    </source>
</evidence>
<feature type="compositionally biased region" description="Basic and acidic residues" evidence="1">
    <location>
        <begin position="91"/>
        <end position="114"/>
    </location>
</feature>
<feature type="compositionally biased region" description="Pro residues" evidence="1">
    <location>
        <begin position="122"/>
        <end position="133"/>
    </location>
</feature>
<organism evidence="2 3">
    <name type="scientific">Sphingomonas abietis</name>
    <dbReference type="NCBI Taxonomy" id="3012344"/>
    <lineage>
        <taxon>Bacteria</taxon>
        <taxon>Pseudomonadati</taxon>
        <taxon>Pseudomonadota</taxon>
        <taxon>Alphaproteobacteria</taxon>
        <taxon>Sphingomonadales</taxon>
        <taxon>Sphingomonadaceae</taxon>
        <taxon>Sphingomonas</taxon>
    </lineage>
</organism>
<feature type="region of interest" description="Disordered" evidence="1">
    <location>
        <begin position="1"/>
        <end position="49"/>
    </location>
</feature>
<gene>
    <name evidence="2" type="ORF">PBT88_14505</name>
</gene>
<evidence type="ECO:0000256" key="1">
    <source>
        <dbReference type="SAM" id="MobiDB-lite"/>
    </source>
</evidence>
<dbReference type="RefSeq" id="WP_270076039.1">
    <property type="nucleotide sequence ID" value="NZ_CP115174.1"/>
</dbReference>
<dbReference type="Proteomes" id="UP001210865">
    <property type="component" value="Chromosome"/>
</dbReference>
<sequence length="133" mass="14304">MAVLLGLRPDQRPALDNFLQSMRPPHGEAHDRPHRAGPDDAGPDATAATFPARLDAMAAAARRHDDGVRQKIASARSFYASLTSEQQQRFDALDDLRHDHGPGHDHGRRGDGRWPHGGMGGFPPPPAGQPGEG</sequence>
<name>A0ABY7NKR1_9SPHN</name>
<dbReference type="EMBL" id="CP115174">
    <property type="protein sequence ID" value="WBO21390.1"/>
    <property type="molecule type" value="Genomic_DNA"/>
</dbReference>
<protein>
    <submittedName>
        <fullName evidence="2">Spy/CpxP family protein refolding chaperone</fullName>
    </submittedName>
</protein>
<dbReference type="Pfam" id="PF07813">
    <property type="entry name" value="LTXXQ"/>
    <property type="match status" value="1"/>
</dbReference>
<accession>A0ABY7NKR1</accession>
<keyword evidence="3" id="KW-1185">Reference proteome</keyword>
<feature type="region of interest" description="Disordered" evidence="1">
    <location>
        <begin position="90"/>
        <end position="133"/>
    </location>
</feature>
<reference evidence="2 3" key="1">
    <citation type="submission" date="2022-12" db="EMBL/GenBank/DDBJ databases">
        <title>Sphingomonas abieness sp. nov., an endophytic bacterium isolated from Abies koreana.</title>
        <authorList>
            <person name="Jiang L."/>
            <person name="Lee J."/>
        </authorList>
    </citation>
    <scope>NUCLEOTIDE SEQUENCE [LARGE SCALE GENOMIC DNA]</scope>
    <source>
        <strain evidence="3">PAMB 00755</strain>
    </source>
</reference>
<dbReference type="InterPro" id="IPR012899">
    <property type="entry name" value="LTXXQ"/>
</dbReference>
<feature type="compositionally biased region" description="Basic and acidic residues" evidence="1">
    <location>
        <begin position="25"/>
        <end position="38"/>
    </location>
</feature>
<evidence type="ECO:0000313" key="3">
    <source>
        <dbReference type="Proteomes" id="UP001210865"/>
    </source>
</evidence>
<feature type="compositionally biased region" description="Low complexity" evidence="1">
    <location>
        <begin position="39"/>
        <end position="49"/>
    </location>
</feature>